<keyword evidence="7" id="KW-1185">Reference proteome</keyword>
<dbReference type="InterPro" id="IPR008271">
    <property type="entry name" value="Ser/Thr_kinase_AS"/>
</dbReference>
<keyword evidence="4" id="KW-0418">Kinase</keyword>
<evidence type="ECO:0000256" key="2">
    <source>
        <dbReference type="ARBA" id="ARBA00022840"/>
    </source>
</evidence>
<evidence type="ECO:0000313" key="7">
    <source>
        <dbReference type="Proteomes" id="UP001470230"/>
    </source>
</evidence>
<evidence type="ECO:0000256" key="4">
    <source>
        <dbReference type="RuleBase" id="RU000304"/>
    </source>
</evidence>
<evidence type="ECO:0000313" key="6">
    <source>
        <dbReference type="EMBL" id="KAK8846000.1"/>
    </source>
</evidence>
<evidence type="ECO:0000256" key="3">
    <source>
        <dbReference type="PROSITE-ProRule" id="PRU10141"/>
    </source>
</evidence>
<dbReference type="Gene3D" id="1.10.510.10">
    <property type="entry name" value="Transferase(Phosphotransferase) domain 1"/>
    <property type="match status" value="1"/>
</dbReference>
<reference evidence="6 7" key="1">
    <citation type="submission" date="2024-04" db="EMBL/GenBank/DDBJ databases">
        <title>Tritrichomonas musculus Genome.</title>
        <authorList>
            <person name="Alves-Ferreira E."/>
            <person name="Grigg M."/>
            <person name="Lorenzi H."/>
            <person name="Galac M."/>
        </authorList>
    </citation>
    <scope>NUCLEOTIDE SEQUENCE [LARGE SCALE GENOMIC DNA]</scope>
    <source>
        <strain evidence="6 7">EAF2021</strain>
    </source>
</reference>
<proteinExistence type="inferred from homology"/>
<dbReference type="PROSITE" id="PS00107">
    <property type="entry name" value="PROTEIN_KINASE_ATP"/>
    <property type="match status" value="1"/>
</dbReference>
<protein>
    <recommendedName>
        <fullName evidence="5">Protein kinase domain-containing protein</fullName>
    </recommendedName>
</protein>
<dbReference type="InterPro" id="IPR011009">
    <property type="entry name" value="Kinase-like_dom_sf"/>
</dbReference>
<feature type="domain" description="Protein kinase" evidence="5">
    <location>
        <begin position="60"/>
        <end position="329"/>
    </location>
</feature>
<keyword evidence="4" id="KW-0723">Serine/threonine-protein kinase</keyword>
<dbReference type="SMART" id="SM00220">
    <property type="entry name" value="S_TKc"/>
    <property type="match status" value="1"/>
</dbReference>
<dbReference type="EMBL" id="JAPFFF010000030">
    <property type="protein sequence ID" value="KAK8846000.1"/>
    <property type="molecule type" value="Genomic_DNA"/>
</dbReference>
<keyword evidence="4" id="KW-0808">Transferase</keyword>
<keyword evidence="2 3" id="KW-0067">ATP-binding</keyword>
<name>A0ABR2HG24_9EUKA</name>
<dbReference type="PROSITE" id="PS50011">
    <property type="entry name" value="PROTEIN_KINASE_DOM"/>
    <property type="match status" value="1"/>
</dbReference>
<organism evidence="6 7">
    <name type="scientific">Tritrichomonas musculus</name>
    <dbReference type="NCBI Taxonomy" id="1915356"/>
    <lineage>
        <taxon>Eukaryota</taxon>
        <taxon>Metamonada</taxon>
        <taxon>Parabasalia</taxon>
        <taxon>Tritrichomonadida</taxon>
        <taxon>Tritrichomonadidae</taxon>
        <taxon>Tritrichomonas</taxon>
    </lineage>
</organism>
<dbReference type="PANTHER" id="PTHR24361">
    <property type="entry name" value="MITOGEN-ACTIVATED KINASE KINASE KINASE"/>
    <property type="match status" value="1"/>
</dbReference>
<evidence type="ECO:0000259" key="5">
    <source>
        <dbReference type="PROSITE" id="PS50011"/>
    </source>
</evidence>
<evidence type="ECO:0000256" key="1">
    <source>
        <dbReference type="ARBA" id="ARBA00022741"/>
    </source>
</evidence>
<dbReference type="InterPro" id="IPR053235">
    <property type="entry name" value="Ser_Thr_kinase"/>
</dbReference>
<sequence length="329" mass="39505">MREIERMLGIFNRQSEFQLKFFFLTSQKIHKNAFIKYKSKLNAEFRFERPKEKLFKEEEYVILREIGRGSSSAVNLIFYYEEEELLALKQPFDRSIETVKRERQNYLKFVFPFMPKYYGYVCRKDREYIIIEYIIGQTLDAYDLTKLNELERENIMIQLVLIIQYFHSKGYVYRDFKLNNIFIDENKNGILFDFDRLVKINEQKTMDLLSEFLPPEYSINHKCSYETDIYSLQNVIFYLMAGKKYEQNNQEDNVIINEISKNLLILSSKANFNYFGNFHKTKDINKSIYYFTLSANQNDPDAQYDSLFNISCKSKLFKCLSLSWLSLSS</sequence>
<dbReference type="SUPFAM" id="SSF56112">
    <property type="entry name" value="Protein kinase-like (PK-like)"/>
    <property type="match status" value="1"/>
</dbReference>
<dbReference type="Gene3D" id="3.30.200.20">
    <property type="entry name" value="Phosphorylase Kinase, domain 1"/>
    <property type="match status" value="1"/>
</dbReference>
<dbReference type="InterPro" id="IPR017441">
    <property type="entry name" value="Protein_kinase_ATP_BS"/>
</dbReference>
<feature type="binding site" evidence="3">
    <location>
        <position position="89"/>
    </location>
    <ligand>
        <name>ATP</name>
        <dbReference type="ChEBI" id="CHEBI:30616"/>
    </ligand>
</feature>
<dbReference type="Pfam" id="PF00069">
    <property type="entry name" value="Pkinase"/>
    <property type="match status" value="1"/>
</dbReference>
<comment type="caution">
    <text evidence="6">The sequence shown here is derived from an EMBL/GenBank/DDBJ whole genome shotgun (WGS) entry which is preliminary data.</text>
</comment>
<accession>A0ABR2HG24</accession>
<comment type="similarity">
    <text evidence="4">Belongs to the protein kinase superfamily.</text>
</comment>
<keyword evidence="1 3" id="KW-0547">Nucleotide-binding</keyword>
<dbReference type="PROSITE" id="PS00108">
    <property type="entry name" value="PROTEIN_KINASE_ST"/>
    <property type="match status" value="1"/>
</dbReference>
<dbReference type="InterPro" id="IPR000719">
    <property type="entry name" value="Prot_kinase_dom"/>
</dbReference>
<dbReference type="Proteomes" id="UP001470230">
    <property type="component" value="Unassembled WGS sequence"/>
</dbReference>
<gene>
    <name evidence="6" type="ORF">M9Y10_020944</name>
</gene>